<feature type="domain" description="Radical SAM core" evidence="8">
    <location>
        <begin position="6"/>
        <end position="244"/>
    </location>
</feature>
<dbReference type="SFLD" id="SFLDS00029">
    <property type="entry name" value="Radical_SAM"/>
    <property type="match status" value="1"/>
</dbReference>
<dbReference type="InterPro" id="IPR034491">
    <property type="entry name" value="Anaerob_Ser_sulfatase-maturase"/>
</dbReference>
<sequence>MTIHTESPFQVMAKPIGPRCNLDCKYCYYLEKEDLYSQTKRFEMPAEILETYIRDFITSQANLKGTDIWFNWQGGEPTILGVDYFQKIVDLQAHYAPKGKKIRNALQTNGTLIDNRWARFLKENNFLVGISIDGPEEIHDLYRYDRAGRASFAKVMAGYELLNKYGVEHNILTVVHRDSATRPLEVYRFLREIGAQFIQFIPIVERSSGAQKLAPAPQIDEDRVEYKVTPWSVLPRTYGRFLTTIFDEWVQRDVGQVFVQFFDMQLGLFMGQPASLCVFAETCGQGLALEHNGDLYACDHYVYPQFKLGNITQKPIDILANSPEQKEFGNAKRDTLTQQCLGCDIRFACNGGCPKHRFLKSKDGEPGHNYFCRSTTHFVKHAGPTLQVMANLIRAGRPATDIMKIIRQGQAENRSHSGLQAQSIGRNAPCPCGSGRKYKHCCGAHSVNR</sequence>
<dbReference type="InterPro" id="IPR023867">
    <property type="entry name" value="Sulphatase_maturase_rSAM"/>
</dbReference>
<dbReference type="InterPro" id="IPR023885">
    <property type="entry name" value="4Fe4S-binding_SPASM_dom"/>
</dbReference>
<dbReference type="RefSeq" id="WP_090073555.1">
    <property type="nucleotide sequence ID" value="NZ_FOVR01000008.1"/>
</dbReference>
<organism evidence="9 10">
    <name type="scientific">Cohaesibacter marisflavi</name>
    <dbReference type="NCBI Taxonomy" id="655353"/>
    <lineage>
        <taxon>Bacteria</taxon>
        <taxon>Pseudomonadati</taxon>
        <taxon>Pseudomonadota</taxon>
        <taxon>Alphaproteobacteria</taxon>
        <taxon>Hyphomicrobiales</taxon>
        <taxon>Cohaesibacteraceae</taxon>
    </lineage>
</organism>
<evidence type="ECO:0000256" key="5">
    <source>
        <dbReference type="ARBA" id="ARBA00023004"/>
    </source>
</evidence>
<dbReference type="PANTHER" id="PTHR43273">
    <property type="entry name" value="ANAEROBIC SULFATASE-MATURATING ENZYME HOMOLOG ASLB-RELATED"/>
    <property type="match status" value="1"/>
</dbReference>
<dbReference type="SFLD" id="SFLDG01067">
    <property type="entry name" value="SPASM/twitch_domain_containing"/>
    <property type="match status" value="1"/>
</dbReference>
<dbReference type="NCBIfam" id="TIGR04085">
    <property type="entry name" value="rSAM_more_4Fe4S"/>
    <property type="match status" value="1"/>
</dbReference>
<dbReference type="CDD" id="cd01335">
    <property type="entry name" value="Radical_SAM"/>
    <property type="match status" value="1"/>
</dbReference>
<evidence type="ECO:0000256" key="2">
    <source>
        <dbReference type="ARBA" id="ARBA00022485"/>
    </source>
</evidence>
<dbReference type="AlphaFoldDB" id="A0A1I5I3K5"/>
<accession>A0A1I5I3K5</accession>
<evidence type="ECO:0000256" key="1">
    <source>
        <dbReference type="ARBA" id="ARBA00001966"/>
    </source>
</evidence>
<dbReference type="PROSITE" id="PS51918">
    <property type="entry name" value="RADICAL_SAM"/>
    <property type="match status" value="1"/>
</dbReference>
<evidence type="ECO:0000313" key="9">
    <source>
        <dbReference type="EMBL" id="SFO55135.1"/>
    </source>
</evidence>
<keyword evidence="10" id="KW-1185">Reference proteome</keyword>
<evidence type="ECO:0000313" key="10">
    <source>
        <dbReference type="Proteomes" id="UP000199236"/>
    </source>
</evidence>
<dbReference type="Pfam" id="PF13186">
    <property type="entry name" value="SPASM"/>
    <property type="match status" value="1"/>
</dbReference>
<dbReference type="PANTHER" id="PTHR43273:SF3">
    <property type="entry name" value="ANAEROBIC SULFATASE-MATURATING ENZYME HOMOLOG ASLB-RELATED"/>
    <property type="match status" value="1"/>
</dbReference>
<name>A0A1I5I3K5_9HYPH</name>
<keyword evidence="5" id="KW-0408">Iron</keyword>
<dbReference type="SFLD" id="SFLDG01384">
    <property type="entry name" value="thioether_bond_formation_requi"/>
    <property type="match status" value="1"/>
</dbReference>
<dbReference type="Gene3D" id="3.20.20.70">
    <property type="entry name" value="Aldolase class I"/>
    <property type="match status" value="1"/>
</dbReference>
<keyword evidence="2" id="KW-0004">4Fe-4S</keyword>
<dbReference type="SFLD" id="SFLDG01072">
    <property type="entry name" value="dehydrogenase_like"/>
    <property type="match status" value="1"/>
</dbReference>
<dbReference type="OrthoDB" id="9782387at2"/>
<dbReference type="Proteomes" id="UP000199236">
    <property type="component" value="Unassembled WGS sequence"/>
</dbReference>
<dbReference type="GO" id="GO:0046872">
    <property type="term" value="F:metal ion binding"/>
    <property type="evidence" value="ECO:0007669"/>
    <property type="project" value="UniProtKB-KW"/>
</dbReference>
<dbReference type="InterPro" id="IPR004027">
    <property type="entry name" value="SEC_C_motif"/>
</dbReference>
<reference evidence="9 10" key="1">
    <citation type="submission" date="2016-10" db="EMBL/GenBank/DDBJ databases">
        <authorList>
            <person name="de Groot N.N."/>
        </authorList>
    </citation>
    <scope>NUCLEOTIDE SEQUENCE [LARGE SCALE GENOMIC DNA]</scope>
    <source>
        <strain evidence="9 10">CGMCC 1.9157</strain>
    </source>
</reference>
<evidence type="ECO:0000256" key="7">
    <source>
        <dbReference type="ARBA" id="ARBA00023601"/>
    </source>
</evidence>
<dbReference type="InterPro" id="IPR013785">
    <property type="entry name" value="Aldolase_TIM"/>
</dbReference>
<keyword evidence="3" id="KW-0949">S-adenosyl-L-methionine</keyword>
<dbReference type="Pfam" id="PF02810">
    <property type="entry name" value="SEC-C"/>
    <property type="match status" value="1"/>
</dbReference>
<comment type="similarity">
    <text evidence="7">Belongs to the radical SAM superfamily. Anaerobic sulfatase-maturating enzyme family.</text>
</comment>
<evidence type="ECO:0000259" key="8">
    <source>
        <dbReference type="PROSITE" id="PS51918"/>
    </source>
</evidence>
<dbReference type="SFLD" id="SFLDG01386">
    <property type="entry name" value="main_SPASM_domain-containing"/>
    <property type="match status" value="1"/>
</dbReference>
<evidence type="ECO:0000256" key="6">
    <source>
        <dbReference type="ARBA" id="ARBA00023014"/>
    </source>
</evidence>
<dbReference type="InterPro" id="IPR058240">
    <property type="entry name" value="rSAM_sf"/>
</dbReference>
<evidence type="ECO:0000256" key="4">
    <source>
        <dbReference type="ARBA" id="ARBA00022723"/>
    </source>
</evidence>
<dbReference type="STRING" id="655353.SAMN04488056_10821"/>
<dbReference type="SUPFAM" id="SSF103642">
    <property type="entry name" value="Sec-C motif"/>
    <property type="match status" value="1"/>
</dbReference>
<dbReference type="SUPFAM" id="SSF102114">
    <property type="entry name" value="Radical SAM enzymes"/>
    <property type="match status" value="1"/>
</dbReference>
<keyword evidence="4" id="KW-0479">Metal-binding</keyword>
<dbReference type="Pfam" id="PF04055">
    <property type="entry name" value="Radical_SAM"/>
    <property type="match status" value="1"/>
</dbReference>
<dbReference type="InterPro" id="IPR007197">
    <property type="entry name" value="rSAM"/>
</dbReference>
<protein>
    <recommendedName>
        <fullName evidence="8">Radical SAM core domain-containing protein</fullName>
    </recommendedName>
</protein>
<comment type="cofactor">
    <cofactor evidence="1">
        <name>[4Fe-4S] cluster</name>
        <dbReference type="ChEBI" id="CHEBI:49883"/>
    </cofactor>
</comment>
<keyword evidence="6" id="KW-0411">Iron-sulfur</keyword>
<gene>
    <name evidence="9" type="ORF">SAMN04488056_10821</name>
</gene>
<proteinExistence type="inferred from homology"/>
<dbReference type="SFLD" id="SFLDF00285">
    <property type="entry name" value="anaerobic_Ser-type_sulfatase-m"/>
    <property type="match status" value="1"/>
</dbReference>
<evidence type="ECO:0000256" key="3">
    <source>
        <dbReference type="ARBA" id="ARBA00022691"/>
    </source>
</evidence>
<dbReference type="EMBL" id="FOVR01000008">
    <property type="protein sequence ID" value="SFO55135.1"/>
    <property type="molecule type" value="Genomic_DNA"/>
</dbReference>
<dbReference type="GO" id="GO:0016491">
    <property type="term" value="F:oxidoreductase activity"/>
    <property type="evidence" value="ECO:0007669"/>
    <property type="project" value="InterPro"/>
</dbReference>
<dbReference type="GO" id="GO:0051539">
    <property type="term" value="F:4 iron, 4 sulfur cluster binding"/>
    <property type="evidence" value="ECO:0007669"/>
    <property type="project" value="UniProtKB-KW"/>
</dbReference>
<dbReference type="NCBIfam" id="TIGR03942">
    <property type="entry name" value="sulfatase_rSAM"/>
    <property type="match status" value="1"/>
</dbReference>
<dbReference type="InterPro" id="IPR047207">
    <property type="entry name" value="SPASM_anSME"/>
</dbReference>
<dbReference type="CDD" id="cd21120">
    <property type="entry name" value="SPASM_anSME"/>
    <property type="match status" value="1"/>
</dbReference>